<sequence length="104" mass="11318">MYSFKVSPINGRSMWEKSVIPTTMLPPNHRVPIGRPKKKRTISIVEKEDFVRGNTASRAHRSVTCMKCNNVGHNARTCKGKRPIVGGGGGQSQVKGKGKGKATT</sequence>
<dbReference type="GO" id="GO:0003676">
    <property type="term" value="F:nucleic acid binding"/>
    <property type="evidence" value="ECO:0007669"/>
    <property type="project" value="InterPro"/>
</dbReference>
<proteinExistence type="predicted"/>
<keyword evidence="3" id="KW-1185">Reference proteome</keyword>
<comment type="caution">
    <text evidence="2">The sequence shown here is derived from an EMBL/GenBank/DDBJ whole genome shotgun (WGS) entry which is preliminary data.</text>
</comment>
<protein>
    <recommendedName>
        <fullName evidence="4">CCHC-type domain-containing protein</fullName>
    </recommendedName>
</protein>
<dbReference type="InterPro" id="IPR036875">
    <property type="entry name" value="Znf_CCHC_sf"/>
</dbReference>
<name>A0A9R1WEL5_LACSA</name>
<evidence type="ECO:0000256" key="1">
    <source>
        <dbReference type="SAM" id="MobiDB-lite"/>
    </source>
</evidence>
<gene>
    <name evidence="2" type="ORF">LSAT_V11C200059790</name>
</gene>
<evidence type="ECO:0000313" key="3">
    <source>
        <dbReference type="Proteomes" id="UP000235145"/>
    </source>
</evidence>
<accession>A0A9R1WEL5</accession>
<dbReference type="AlphaFoldDB" id="A0A9R1WEL5"/>
<dbReference type="GO" id="GO:0008270">
    <property type="term" value="F:zinc ion binding"/>
    <property type="evidence" value="ECO:0007669"/>
    <property type="project" value="InterPro"/>
</dbReference>
<evidence type="ECO:0000313" key="2">
    <source>
        <dbReference type="EMBL" id="KAJ0221070.1"/>
    </source>
</evidence>
<evidence type="ECO:0008006" key="4">
    <source>
        <dbReference type="Google" id="ProtNLM"/>
    </source>
</evidence>
<feature type="region of interest" description="Disordered" evidence="1">
    <location>
        <begin position="80"/>
        <end position="104"/>
    </location>
</feature>
<organism evidence="2 3">
    <name type="scientific">Lactuca sativa</name>
    <name type="common">Garden lettuce</name>
    <dbReference type="NCBI Taxonomy" id="4236"/>
    <lineage>
        <taxon>Eukaryota</taxon>
        <taxon>Viridiplantae</taxon>
        <taxon>Streptophyta</taxon>
        <taxon>Embryophyta</taxon>
        <taxon>Tracheophyta</taxon>
        <taxon>Spermatophyta</taxon>
        <taxon>Magnoliopsida</taxon>
        <taxon>eudicotyledons</taxon>
        <taxon>Gunneridae</taxon>
        <taxon>Pentapetalae</taxon>
        <taxon>asterids</taxon>
        <taxon>campanulids</taxon>
        <taxon>Asterales</taxon>
        <taxon>Asteraceae</taxon>
        <taxon>Cichorioideae</taxon>
        <taxon>Cichorieae</taxon>
        <taxon>Lactucinae</taxon>
        <taxon>Lactuca</taxon>
    </lineage>
</organism>
<dbReference type="EMBL" id="NBSK02000002">
    <property type="protein sequence ID" value="KAJ0221070.1"/>
    <property type="molecule type" value="Genomic_DNA"/>
</dbReference>
<dbReference type="Proteomes" id="UP000235145">
    <property type="component" value="Unassembled WGS sequence"/>
</dbReference>
<dbReference type="SUPFAM" id="SSF57756">
    <property type="entry name" value="Retrovirus zinc finger-like domains"/>
    <property type="match status" value="1"/>
</dbReference>
<reference evidence="2 3" key="1">
    <citation type="journal article" date="2017" name="Nat. Commun.">
        <title>Genome assembly with in vitro proximity ligation data and whole-genome triplication in lettuce.</title>
        <authorList>
            <person name="Reyes-Chin-Wo S."/>
            <person name="Wang Z."/>
            <person name="Yang X."/>
            <person name="Kozik A."/>
            <person name="Arikit S."/>
            <person name="Song C."/>
            <person name="Xia L."/>
            <person name="Froenicke L."/>
            <person name="Lavelle D.O."/>
            <person name="Truco M.J."/>
            <person name="Xia R."/>
            <person name="Zhu S."/>
            <person name="Xu C."/>
            <person name="Xu H."/>
            <person name="Xu X."/>
            <person name="Cox K."/>
            <person name="Korf I."/>
            <person name="Meyers B.C."/>
            <person name="Michelmore R.W."/>
        </authorList>
    </citation>
    <scope>NUCLEOTIDE SEQUENCE [LARGE SCALE GENOMIC DNA]</scope>
    <source>
        <strain evidence="3">cv. Salinas</strain>
        <tissue evidence="2">Seedlings</tissue>
    </source>
</reference>